<keyword evidence="10" id="KW-1185">Reference proteome</keyword>
<dbReference type="PANTHER" id="PTHR33362:SF7">
    <property type="entry name" value="SLL1103 PROTEIN"/>
    <property type="match status" value="1"/>
</dbReference>
<evidence type="ECO:0000256" key="3">
    <source>
        <dbReference type="ARBA" id="ARBA00022519"/>
    </source>
</evidence>
<keyword evidence="5 7" id="KW-1133">Transmembrane helix</keyword>
<dbReference type="EMBL" id="JBHTJV010000005">
    <property type="protein sequence ID" value="MFD0916322.1"/>
    <property type="molecule type" value="Genomic_DNA"/>
</dbReference>
<evidence type="ECO:0000313" key="9">
    <source>
        <dbReference type="EMBL" id="MFD0916322.1"/>
    </source>
</evidence>
<dbReference type="Proteomes" id="UP001597101">
    <property type="component" value="Unassembled WGS sequence"/>
</dbReference>
<keyword evidence="3 7" id="KW-0997">Cell inner membrane</keyword>
<keyword evidence="2" id="KW-1003">Cell membrane</keyword>
<feature type="transmembrane region" description="Helical" evidence="7">
    <location>
        <begin position="354"/>
        <end position="372"/>
    </location>
</feature>
<comment type="caution">
    <text evidence="9">The sequence shown here is derived from an EMBL/GenBank/DDBJ whole genome shotgun (WGS) entry which is preliminary data.</text>
</comment>
<evidence type="ECO:0000256" key="2">
    <source>
        <dbReference type="ARBA" id="ARBA00022475"/>
    </source>
</evidence>
<feature type="transmembrane region" description="Helical" evidence="7">
    <location>
        <begin position="6"/>
        <end position="28"/>
    </location>
</feature>
<dbReference type="NCBIfam" id="TIGR00786">
    <property type="entry name" value="dctM"/>
    <property type="match status" value="1"/>
</dbReference>
<proteinExistence type="inferred from homology"/>
<dbReference type="RefSeq" id="WP_377212181.1">
    <property type="nucleotide sequence ID" value="NZ_JBHTJV010000005.1"/>
</dbReference>
<feature type="transmembrane region" description="Helical" evidence="7">
    <location>
        <begin position="283"/>
        <end position="301"/>
    </location>
</feature>
<evidence type="ECO:0000256" key="5">
    <source>
        <dbReference type="ARBA" id="ARBA00022989"/>
    </source>
</evidence>
<feature type="transmembrane region" description="Helical" evidence="7">
    <location>
        <begin position="446"/>
        <end position="466"/>
    </location>
</feature>
<evidence type="ECO:0000259" key="8">
    <source>
        <dbReference type="Pfam" id="PF06808"/>
    </source>
</evidence>
<reference evidence="10" key="1">
    <citation type="journal article" date="2019" name="Int. J. Syst. Evol. Microbiol.">
        <title>The Global Catalogue of Microorganisms (GCM) 10K type strain sequencing project: providing services to taxonomists for standard genome sequencing and annotation.</title>
        <authorList>
            <consortium name="The Broad Institute Genomics Platform"/>
            <consortium name="The Broad Institute Genome Sequencing Center for Infectious Disease"/>
            <person name="Wu L."/>
            <person name="Ma J."/>
        </authorList>
    </citation>
    <scope>NUCLEOTIDE SEQUENCE [LARGE SCALE GENOMIC DNA]</scope>
    <source>
        <strain evidence="10">CCUG 60023</strain>
    </source>
</reference>
<comment type="function">
    <text evidence="7">Part of the tripartite ATP-independent periplasmic (TRAP) transport system.</text>
</comment>
<feature type="transmembrane region" description="Helical" evidence="7">
    <location>
        <begin position="177"/>
        <end position="196"/>
    </location>
</feature>
<evidence type="ECO:0000256" key="1">
    <source>
        <dbReference type="ARBA" id="ARBA00004429"/>
    </source>
</evidence>
<sequence length="482" mass="52259">MEILSLFGALLDLNQWMVLAMFGIFIIMLFRGIPVAYALVGVSLVFIILGEWVLDPNRRIISEYIKFDGTGINYRRLNANGGRFFGGIIKNPVLVALPMFIFMGLMLDQSGVAQRMMRSMQVLFGALRGGLALTVMLIGIILAASTGVIGASVVLLGVMGIPAMMQQNYSKSMATGTIAASGTLGILIPPSIMLVIMSDQLAVSLGDLFMGALFPGLILGSLYIVFIIVYGLINPKAMPLPSDREPVSMAIVLEVCLSVIPPMALILLVLGSIFFGLATPTEASGLGAMGATVLALLNKRLNMKVLTDVSRQTLNTAGYIVGIFIAANFFAFILRRYGGDEIIENMVLGSFSDPYMVVLFILFIIFLLGFLLDWIEITLIIMPLMLPVVLSLNIPVEGYGIVDNPSVVWFAILVAVTLQTSFLTPPVGFALFYLKGVCPPEITLGHIYKGIIPFVLVQLFGLFIVFEFPELTTWLPAKAYGN</sequence>
<name>A0ABW3FCW7_9HYPH</name>
<dbReference type="PANTHER" id="PTHR33362">
    <property type="entry name" value="SIALIC ACID TRAP TRANSPORTER PERMEASE PROTEIN SIAT-RELATED"/>
    <property type="match status" value="1"/>
</dbReference>
<dbReference type="InterPro" id="IPR010656">
    <property type="entry name" value="DctM"/>
</dbReference>
<keyword evidence="6 7" id="KW-0472">Membrane</keyword>
<dbReference type="InterPro" id="IPR004681">
    <property type="entry name" value="TRAP_DctM"/>
</dbReference>
<accession>A0ABW3FCW7</accession>
<evidence type="ECO:0000256" key="7">
    <source>
        <dbReference type="RuleBase" id="RU369079"/>
    </source>
</evidence>
<feature type="transmembrane region" description="Helical" evidence="7">
    <location>
        <begin position="35"/>
        <end position="54"/>
    </location>
</feature>
<feature type="transmembrane region" description="Helical" evidence="7">
    <location>
        <begin position="313"/>
        <end position="334"/>
    </location>
</feature>
<feature type="transmembrane region" description="Helical" evidence="7">
    <location>
        <begin position="251"/>
        <end position="277"/>
    </location>
</feature>
<comment type="subunit">
    <text evidence="7">The complex comprises the extracytoplasmic solute receptor protein and the two transmembrane proteins.</text>
</comment>
<feature type="domain" description="TRAP C4-dicarboxylate transport system permease DctM subunit" evidence="8">
    <location>
        <begin position="22"/>
        <end position="470"/>
    </location>
</feature>
<protein>
    <recommendedName>
        <fullName evidence="7">TRAP transporter large permease protein</fullName>
    </recommendedName>
</protein>
<comment type="similarity">
    <text evidence="7">Belongs to the TRAP transporter large permease family.</text>
</comment>
<feature type="transmembrane region" description="Helical" evidence="7">
    <location>
        <begin position="84"/>
        <end position="107"/>
    </location>
</feature>
<evidence type="ECO:0000256" key="4">
    <source>
        <dbReference type="ARBA" id="ARBA00022692"/>
    </source>
</evidence>
<keyword evidence="4 7" id="KW-0812">Transmembrane</keyword>
<feature type="transmembrane region" description="Helical" evidence="7">
    <location>
        <begin position="208"/>
        <end position="230"/>
    </location>
</feature>
<comment type="subcellular location">
    <subcellularLocation>
        <location evidence="1 7">Cell inner membrane</location>
        <topology evidence="1 7">Multi-pass membrane protein</topology>
    </subcellularLocation>
</comment>
<evidence type="ECO:0000256" key="6">
    <source>
        <dbReference type="ARBA" id="ARBA00023136"/>
    </source>
</evidence>
<feature type="transmembrane region" description="Helical" evidence="7">
    <location>
        <begin position="379"/>
        <end position="396"/>
    </location>
</feature>
<evidence type="ECO:0000313" key="10">
    <source>
        <dbReference type="Proteomes" id="UP001597101"/>
    </source>
</evidence>
<feature type="transmembrane region" description="Helical" evidence="7">
    <location>
        <begin position="408"/>
        <end position="434"/>
    </location>
</feature>
<dbReference type="Pfam" id="PF06808">
    <property type="entry name" value="DctM"/>
    <property type="match status" value="1"/>
</dbReference>
<keyword evidence="7" id="KW-0813">Transport</keyword>
<organism evidence="9 10">
    <name type="scientific">Pseudahrensia aquimaris</name>
    <dbReference type="NCBI Taxonomy" id="744461"/>
    <lineage>
        <taxon>Bacteria</taxon>
        <taxon>Pseudomonadati</taxon>
        <taxon>Pseudomonadota</taxon>
        <taxon>Alphaproteobacteria</taxon>
        <taxon>Hyphomicrobiales</taxon>
        <taxon>Ahrensiaceae</taxon>
        <taxon>Pseudahrensia</taxon>
    </lineage>
</organism>
<gene>
    <name evidence="9" type="ORF">ACFQ14_07885</name>
</gene>